<evidence type="ECO:0000256" key="5">
    <source>
        <dbReference type="ARBA" id="ARBA00022989"/>
    </source>
</evidence>
<dbReference type="PANTHER" id="PTHR14969:SF28">
    <property type="entry name" value="DIHYDROSPHINGOSINE 1-PHOSPHATE PHOSPHATASE LCB3-RELATED"/>
    <property type="match status" value="1"/>
</dbReference>
<dbReference type="GeneID" id="43582145"/>
<keyword evidence="6 8" id="KW-0472">Membrane</keyword>
<feature type="transmembrane region" description="Helical" evidence="8">
    <location>
        <begin position="215"/>
        <end position="233"/>
    </location>
</feature>
<feature type="transmembrane region" description="Helical" evidence="8">
    <location>
        <begin position="239"/>
        <end position="262"/>
    </location>
</feature>
<dbReference type="InterPro" id="IPR036938">
    <property type="entry name" value="PAP2/HPO_sf"/>
</dbReference>
<dbReference type="GO" id="GO:0042392">
    <property type="term" value="F:sphingosine-1-phosphate phosphatase activity"/>
    <property type="evidence" value="ECO:0007669"/>
    <property type="project" value="TreeGrafter"/>
</dbReference>
<evidence type="ECO:0000256" key="2">
    <source>
        <dbReference type="ARBA" id="ARBA00022692"/>
    </source>
</evidence>
<dbReference type="EMBL" id="CABVLU010000003">
    <property type="protein sequence ID" value="VVT52947.1"/>
    <property type="molecule type" value="Genomic_DNA"/>
</dbReference>
<keyword evidence="3" id="KW-0378">Hydrolase</keyword>
<evidence type="ECO:0000313" key="11">
    <source>
        <dbReference type="Proteomes" id="UP000398389"/>
    </source>
</evidence>
<dbReference type="RefSeq" id="XP_031853936.1">
    <property type="nucleotide sequence ID" value="XM_031998045.1"/>
</dbReference>
<protein>
    <recommendedName>
        <fullName evidence="9">Phosphatidic acid phosphatase type 2/haloperoxidase domain-containing protein</fullName>
    </recommendedName>
</protein>
<dbReference type="Proteomes" id="UP000398389">
    <property type="component" value="Unassembled WGS sequence"/>
</dbReference>
<evidence type="ECO:0000256" key="4">
    <source>
        <dbReference type="ARBA" id="ARBA00022824"/>
    </source>
</evidence>
<name>A0A5E8BU94_9ASCO</name>
<dbReference type="GO" id="GO:0005789">
    <property type="term" value="C:endoplasmic reticulum membrane"/>
    <property type="evidence" value="ECO:0007669"/>
    <property type="project" value="UniProtKB-SubCell"/>
</dbReference>
<accession>A0A5E8BU94</accession>
<proteinExistence type="inferred from homology"/>
<comment type="similarity">
    <text evidence="7">Belongs to the type 2 lipid phosphate phosphatase family.</text>
</comment>
<evidence type="ECO:0000256" key="7">
    <source>
        <dbReference type="ARBA" id="ARBA00038324"/>
    </source>
</evidence>
<keyword evidence="2 8" id="KW-0812">Transmembrane</keyword>
<dbReference type="CDD" id="cd03388">
    <property type="entry name" value="PAP2_SPPase1"/>
    <property type="match status" value="1"/>
</dbReference>
<dbReference type="SUPFAM" id="SSF48317">
    <property type="entry name" value="Acid phosphatase/Vanadium-dependent haloperoxidase"/>
    <property type="match status" value="1"/>
</dbReference>
<dbReference type="AlphaFoldDB" id="A0A5E8BU94"/>
<sequence length="543" mass="61815">MQSLSPSDISRRVSGVSEFLTPSSILTPNGIPAAGNNTQTHYIRRIGSFRNSVRNLLLPIIRWETPILGKLQARVRSPFLDVYFTQTANLGSHTFYVLLLPISFWFGFSDFGSVLVFILAAGVYMTNFLKDFCCLPRPLSPPLHRLTMSKDAALEYGFPSTHTANAISVSLFFMDTINSSKPNLNPFFYYFLHFLNCIYIFSLVAGRIYCGMHGFLDLFGGALIGSIVYFWGAPIFSRILFYITWSNTYWALAVIPIVLILIRIQPEPADDCPCFEDSVAFLGVLMGQYLGEWQLRYQCYRVDNLLQTTDRASLGAIDKIYLKAREKYILEWGTLKQEKLTPGTMLLRFILGSLLIGVWKVYSKKIFHIILPPLWRRIEKFGLSMPRRFYVPASQYDDVPSDKIPDNTVRIFPILVEPDSSDNDSECENSKSSSVENSNILKFKSKNFKNETVGPQSTAEVYEALAYREQQLNQNMIENKTSLKNSKIPPSLNQEKIPKEMVPEIIVPRVHYDVEVITKLLVYAGISAIALYFDRILFSVLNI</sequence>
<evidence type="ECO:0000256" key="8">
    <source>
        <dbReference type="SAM" id="Phobius"/>
    </source>
</evidence>
<feature type="transmembrane region" description="Helical" evidence="8">
    <location>
        <begin position="187"/>
        <end position="208"/>
    </location>
</feature>
<keyword evidence="11" id="KW-1185">Reference proteome</keyword>
<evidence type="ECO:0000256" key="3">
    <source>
        <dbReference type="ARBA" id="ARBA00022801"/>
    </source>
</evidence>
<dbReference type="PANTHER" id="PTHR14969">
    <property type="entry name" value="SPHINGOSINE-1-PHOSPHATE PHOSPHOHYDROLASE"/>
    <property type="match status" value="1"/>
</dbReference>
<evidence type="ECO:0000256" key="6">
    <source>
        <dbReference type="ARBA" id="ARBA00023136"/>
    </source>
</evidence>
<evidence type="ECO:0000259" key="9">
    <source>
        <dbReference type="SMART" id="SM00014"/>
    </source>
</evidence>
<feature type="domain" description="Phosphatidic acid phosphatase type 2/haloperoxidase" evidence="9">
    <location>
        <begin position="111"/>
        <end position="236"/>
    </location>
</feature>
<reference evidence="10 11" key="1">
    <citation type="submission" date="2019-09" db="EMBL/GenBank/DDBJ databases">
        <authorList>
            <person name="Brejova B."/>
        </authorList>
    </citation>
    <scope>NUCLEOTIDE SEQUENCE [LARGE SCALE GENOMIC DNA]</scope>
</reference>
<dbReference type="OrthoDB" id="301434at2759"/>
<keyword evidence="4" id="KW-0256">Endoplasmic reticulum</keyword>
<dbReference type="Pfam" id="PF01569">
    <property type="entry name" value="PAP2"/>
    <property type="match status" value="1"/>
</dbReference>
<feature type="transmembrane region" description="Helical" evidence="8">
    <location>
        <begin position="95"/>
        <end position="121"/>
    </location>
</feature>
<comment type="subcellular location">
    <subcellularLocation>
        <location evidence="1">Endoplasmic reticulum membrane</location>
        <topology evidence="1">Multi-pass membrane protein</topology>
    </subcellularLocation>
</comment>
<dbReference type="Gene3D" id="1.20.144.10">
    <property type="entry name" value="Phosphatidic acid phosphatase type 2/haloperoxidase"/>
    <property type="match status" value="1"/>
</dbReference>
<keyword evidence="5 8" id="KW-1133">Transmembrane helix</keyword>
<dbReference type="GO" id="GO:0006629">
    <property type="term" value="P:lipid metabolic process"/>
    <property type="evidence" value="ECO:0007669"/>
    <property type="project" value="UniProtKB-ARBA"/>
</dbReference>
<evidence type="ECO:0000313" key="10">
    <source>
        <dbReference type="EMBL" id="VVT52947.1"/>
    </source>
</evidence>
<dbReference type="SMART" id="SM00014">
    <property type="entry name" value="acidPPc"/>
    <property type="match status" value="1"/>
</dbReference>
<evidence type="ECO:0000256" key="1">
    <source>
        <dbReference type="ARBA" id="ARBA00004477"/>
    </source>
</evidence>
<dbReference type="InterPro" id="IPR000326">
    <property type="entry name" value="PAP2/HPO"/>
</dbReference>
<gene>
    <name evidence="10" type="ORF">SAPINGB_P003327</name>
</gene>
<organism evidence="10 11">
    <name type="scientific">Magnusiomyces paraingens</name>
    <dbReference type="NCBI Taxonomy" id="2606893"/>
    <lineage>
        <taxon>Eukaryota</taxon>
        <taxon>Fungi</taxon>
        <taxon>Dikarya</taxon>
        <taxon>Ascomycota</taxon>
        <taxon>Saccharomycotina</taxon>
        <taxon>Dipodascomycetes</taxon>
        <taxon>Dipodascales</taxon>
        <taxon>Dipodascaceae</taxon>
        <taxon>Magnusiomyces</taxon>
    </lineage>
</organism>